<feature type="chain" id="PRO_5011651321" evidence="2">
    <location>
        <begin position="23"/>
        <end position="180"/>
    </location>
</feature>
<sequence>MKNLLILIFAVIVPAFATGAHAADKKGPLSDAQIVAALIAANEVAIDAAKLAESKTMNDQVKAYAQRMVREHTDLNKQTKDLAGKLDVKPEESKISKSMKSDGQRVHDRLQKLSGRKFDKAYLYDELAFHKQVLQVVDNQLMPSASSRELQDLLAKIRPALASHLEYADQTHTYVDQMRY</sequence>
<dbReference type="InterPro" id="IPR025419">
    <property type="entry name" value="DUF4142"/>
</dbReference>
<evidence type="ECO:0000313" key="5">
    <source>
        <dbReference type="Proteomes" id="UP000198620"/>
    </source>
</evidence>
<feature type="domain" description="DUF4142" evidence="3">
    <location>
        <begin position="30"/>
        <end position="170"/>
    </location>
</feature>
<dbReference type="Gene3D" id="1.20.1260.10">
    <property type="match status" value="1"/>
</dbReference>
<feature type="region of interest" description="Disordered" evidence="1">
    <location>
        <begin position="86"/>
        <end position="105"/>
    </location>
</feature>
<dbReference type="RefSeq" id="WP_090827260.1">
    <property type="nucleotide sequence ID" value="NZ_FOBH01000002.1"/>
</dbReference>
<gene>
    <name evidence="4" type="ORF">SAMN05216387_102225</name>
</gene>
<dbReference type="OrthoDB" id="118677at2"/>
<evidence type="ECO:0000313" key="4">
    <source>
        <dbReference type="EMBL" id="SEK63501.1"/>
    </source>
</evidence>
<evidence type="ECO:0000256" key="2">
    <source>
        <dbReference type="SAM" id="SignalP"/>
    </source>
</evidence>
<organism evidence="4 5">
    <name type="scientific">Nitrosovibrio tenuis</name>
    <dbReference type="NCBI Taxonomy" id="1233"/>
    <lineage>
        <taxon>Bacteria</taxon>
        <taxon>Pseudomonadati</taxon>
        <taxon>Pseudomonadota</taxon>
        <taxon>Betaproteobacteria</taxon>
        <taxon>Nitrosomonadales</taxon>
        <taxon>Nitrosomonadaceae</taxon>
        <taxon>Nitrosovibrio</taxon>
    </lineage>
</organism>
<accession>A0A1H7ILV4</accession>
<dbReference type="PANTHER" id="PTHR38593">
    <property type="entry name" value="BLR2558 PROTEIN"/>
    <property type="match status" value="1"/>
</dbReference>
<dbReference type="AlphaFoldDB" id="A0A1H7ILV4"/>
<dbReference type="Pfam" id="PF13628">
    <property type="entry name" value="DUF4142"/>
    <property type="match status" value="1"/>
</dbReference>
<feature type="signal peptide" evidence="2">
    <location>
        <begin position="1"/>
        <end position="22"/>
    </location>
</feature>
<evidence type="ECO:0000259" key="3">
    <source>
        <dbReference type="Pfam" id="PF13628"/>
    </source>
</evidence>
<keyword evidence="5" id="KW-1185">Reference proteome</keyword>
<dbReference type="Proteomes" id="UP000198620">
    <property type="component" value="Unassembled WGS sequence"/>
</dbReference>
<dbReference type="EMBL" id="FOBH01000002">
    <property type="protein sequence ID" value="SEK63501.1"/>
    <property type="molecule type" value="Genomic_DNA"/>
</dbReference>
<dbReference type="STRING" id="1233.SAMN05216387_102225"/>
<proteinExistence type="predicted"/>
<evidence type="ECO:0000256" key="1">
    <source>
        <dbReference type="SAM" id="MobiDB-lite"/>
    </source>
</evidence>
<keyword evidence="2" id="KW-0732">Signal</keyword>
<protein>
    <submittedName>
        <fullName evidence="4">Putative membrane protein</fullName>
    </submittedName>
</protein>
<name>A0A1H7ILV4_9PROT</name>
<dbReference type="InterPro" id="IPR012347">
    <property type="entry name" value="Ferritin-like"/>
</dbReference>
<reference evidence="4 5" key="1">
    <citation type="submission" date="2016-10" db="EMBL/GenBank/DDBJ databases">
        <authorList>
            <person name="de Groot N.N."/>
        </authorList>
    </citation>
    <scope>NUCLEOTIDE SEQUENCE [LARGE SCALE GENOMIC DNA]</scope>
    <source>
        <strain evidence="4 5">Nv1</strain>
    </source>
</reference>
<dbReference type="PANTHER" id="PTHR38593:SF1">
    <property type="entry name" value="BLR2558 PROTEIN"/>
    <property type="match status" value="1"/>
</dbReference>